<dbReference type="AlphaFoldDB" id="A0A8T2UF77"/>
<dbReference type="OrthoDB" id="1938262at2759"/>
<proteinExistence type="predicted"/>
<dbReference type="InterPro" id="IPR010730">
    <property type="entry name" value="HET"/>
</dbReference>
<protein>
    <recommendedName>
        <fullName evidence="1">Heterokaryon incompatibility domain-containing protein</fullName>
    </recommendedName>
</protein>
<feature type="domain" description="Heterokaryon incompatibility" evidence="1">
    <location>
        <begin position="117"/>
        <end position="164"/>
    </location>
</feature>
<sequence>MASTPPAETLPLRLVDLSQTLENCSGGVCFVQPAHTGYDWNFHIVSHTWSAGVRRLSEAIGKKVRELMLTSSCTGTDTPLDAYSKVFLEADFRGDPCYQALIGFFDLLFNGATDLPQDQVRWLWMDALCINQTDLVEKSREIANMAAYYKFSRGCYVLAHGVDQGFKLWKDSSQSGHREAFPRWFFRVWTLQEFLLPSRVTFLVEGLSTATIEKLDRILFTEVPRLCRKCKRTLAYVEDQIYHDKRRCEWCGYGIFTKASTDGVYYVEGNVLFHLILIELDANTRQYRNQSFGRKLIEVYRSMEIMFRAPDLVIKEIAERDCSIEEDRVLSILGLICNDSQLDQNRKRNLRAGKSLSDQIVTLTKLLEDDALVCLAIMDWKGFYGAVGISWAPDFCSNLWRTCPVAEILHDDIHKYFERTVERSPDTDCSDPDGALRLIGKASSIRMRIPFSKVRNPDLFFSDIPLCRYGGEPSSSMHLACRNASVDLVKQMQSRILELKIETIYPGGILVCMDTQKLNEHQVLSGDDSYLEFDMWWVQMGISCLDGVKERKCNIVMVCINMPGHGLDVQNQKETQSEPLELVKIGVLTLDEAVSSLVFRDSTTRMFTVGGVTSTPIISFASPITLPDFLCSLDPSPDESD</sequence>
<evidence type="ECO:0000313" key="3">
    <source>
        <dbReference type="Proteomes" id="UP000825935"/>
    </source>
</evidence>
<organism evidence="2 3">
    <name type="scientific">Ceratopteris richardii</name>
    <name type="common">Triangle waterfern</name>
    <dbReference type="NCBI Taxonomy" id="49495"/>
    <lineage>
        <taxon>Eukaryota</taxon>
        <taxon>Viridiplantae</taxon>
        <taxon>Streptophyta</taxon>
        <taxon>Embryophyta</taxon>
        <taxon>Tracheophyta</taxon>
        <taxon>Polypodiopsida</taxon>
        <taxon>Polypodiidae</taxon>
        <taxon>Polypodiales</taxon>
        <taxon>Pteridineae</taxon>
        <taxon>Pteridaceae</taxon>
        <taxon>Parkerioideae</taxon>
        <taxon>Ceratopteris</taxon>
    </lineage>
</organism>
<reference evidence="2" key="1">
    <citation type="submission" date="2021-08" db="EMBL/GenBank/DDBJ databases">
        <title>WGS assembly of Ceratopteris richardii.</title>
        <authorList>
            <person name="Marchant D.B."/>
            <person name="Chen G."/>
            <person name="Jenkins J."/>
            <person name="Shu S."/>
            <person name="Leebens-Mack J."/>
            <person name="Grimwood J."/>
            <person name="Schmutz J."/>
            <person name="Soltis P."/>
            <person name="Soltis D."/>
            <person name="Chen Z.-H."/>
        </authorList>
    </citation>
    <scope>NUCLEOTIDE SEQUENCE</scope>
    <source>
        <strain evidence="2">Whitten #5841</strain>
        <tissue evidence="2">Leaf</tissue>
    </source>
</reference>
<accession>A0A8T2UF77</accession>
<evidence type="ECO:0000313" key="2">
    <source>
        <dbReference type="EMBL" id="KAH7434727.1"/>
    </source>
</evidence>
<dbReference type="EMBL" id="CM035411">
    <property type="protein sequence ID" value="KAH7434727.1"/>
    <property type="molecule type" value="Genomic_DNA"/>
</dbReference>
<dbReference type="Pfam" id="PF06985">
    <property type="entry name" value="HET"/>
    <property type="match status" value="1"/>
</dbReference>
<dbReference type="Proteomes" id="UP000825935">
    <property type="component" value="Chromosome 6"/>
</dbReference>
<dbReference type="PANTHER" id="PTHR24148">
    <property type="entry name" value="ANKYRIN REPEAT DOMAIN-CONTAINING PROTEIN 39 HOMOLOG-RELATED"/>
    <property type="match status" value="1"/>
</dbReference>
<gene>
    <name evidence="2" type="ORF">KP509_06G032100</name>
</gene>
<keyword evidence="3" id="KW-1185">Reference proteome</keyword>
<comment type="caution">
    <text evidence="2">The sequence shown here is derived from an EMBL/GenBank/DDBJ whole genome shotgun (WGS) entry which is preliminary data.</text>
</comment>
<evidence type="ECO:0000259" key="1">
    <source>
        <dbReference type="Pfam" id="PF06985"/>
    </source>
</evidence>
<dbReference type="InterPro" id="IPR052895">
    <property type="entry name" value="HetReg/Transcr_Mod"/>
</dbReference>
<dbReference type="PANTHER" id="PTHR24148:SF64">
    <property type="entry name" value="HETEROKARYON INCOMPATIBILITY DOMAIN-CONTAINING PROTEIN"/>
    <property type="match status" value="1"/>
</dbReference>
<name>A0A8T2UF77_CERRI</name>